<dbReference type="InterPro" id="IPR054252">
    <property type="entry name" value="Pam3_gp18"/>
</dbReference>
<dbReference type="RefSeq" id="WP_115628208.1">
    <property type="nucleotide sequence ID" value="NZ_UIGI01000001.1"/>
</dbReference>
<accession>A0A381C6E0</accession>
<dbReference type="Proteomes" id="UP000255528">
    <property type="component" value="Unassembled WGS sequence"/>
</dbReference>
<sequence>MKVIPLKQFPRQSFSVVLENSLYELSLKECNGIMAVTVVRDGETIVSNRRAVAGAPVIPSRYLNSGNFFILTNNDALPYYTEFEGSNVFVWMTNEEIDNA</sequence>
<gene>
    <name evidence="2" type="ORF">NCTC12119_01974</name>
</gene>
<evidence type="ECO:0000313" key="3">
    <source>
        <dbReference type="Proteomes" id="UP000255528"/>
    </source>
</evidence>
<dbReference type="Pfam" id="PF22479">
    <property type="entry name" value="Pam3_gp18"/>
    <property type="match status" value="1"/>
</dbReference>
<evidence type="ECO:0000313" key="2">
    <source>
        <dbReference type="EMBL" id="SUW63484.1"/>
    </source>
</evidence>
<name>A0A381C6E0_9ENTR</name>
<reference evidence="2 3" key="1">
    <citation type="submission" date="2018-06" db="EMBL/GenBank/DDBJ databases">
        <authorList>
            <consortium name="Pathogen Informatics"/>
            <person name="Doyle S."/>
        </authorList>
    </citation>
    <scope>NUCLEOTIDE SEQUENCE [LARGE SCALE GENOMIC DNA]</scope>
    <source>
        <strain evidence="2 3">NCTC12119</strain>
    </source>
</reference>
<protein>
    <recommendedName>
        <fullName evidence="1">Cyanophage baseplate Pam3 plug gp18 domain-containing protein</fullName>
    </recommendedName>
</protein>
<evidence type="ECO:0000259" key="1">
    <source>
        <dbReference type="Pfam" id="PF22479"/>
    </source>
</evidence>
<organism evidence="2 3">
    <name type="scientific">Buttiauxella agrestis</name>
    <dbReference type="NCBI Taxonomy" id="82977"/>
    <lineage>
        <taxon>Bacteria</taxon>
        <taxon>Pseudomonadati</taxon>
        <taxon>Pseudomonadota</taxon>
        <taxon>Gammaproteobacteria</taxon>
        <taxon>Enterobacterales</taxon>
        <taxon>Enterobacteriaceae</taxon>
        <taxon>Buttiauxella</taxon>
    </lineage>
</organism>
<feature type="domain" description="Cyanophage baseplate Pam3 plug gp18" evidence="1">
    <location>
        <begin position="1"/>
        <end position="93"/>
    </location>
</feature>
<dbReference type="AlphaFoldDB" id="A0A381C6E0"/>
<proteinExistence type="predicted"/>
<dbReference type="EMBL" id="UIGI01000001">
    <property type="protein sequence ID" value="SUW63484.1"/>
    <property type="molecule type" value="Genomic_DNA"/>
</dbReference>